<dbReference type="AlphaFoldDB" id="A0A183B153"/>
<protein>
    <submittedName>
        <fullName evidence="3">Homeobox protein araucan</fullName>
    </submittedName>
</protein>
<reference evidence="1 2" key="2">
    <citation type="submission" date="2018-11" db="EMBL/GenBank/DDBJ databases">
        <authorList>
            <consortium name="Pathogen Informatics"/>
        </authorList>
    </citation>
    <scope>NUCLEOTIDE SEQUENCE [LARGE SCALE GENOMIC DNA]</scope>
    <source>
        <strain evidence="1 2">Egypt</strain>
    </source>
</reference>
<evidence type="ECO:0000313" key="3">
    <source>
        <dbReference type="WBParaSite" id="ECPE_0001297601-mRNA-1"/>
    </source>
</evidence>
<proteinExistence type="predicted"/>
<reference evidence="3" key="1">
    <citation type="submission" date="2016-06" db="UniProtKB">
        <authorList>
            <consortium name="WormBaseParasite"/>
        </authorList>
    </citation>
    <scope>IDENTIFICATION</scope>
</reference>
<organism evidence="3">
    <name type="scientific">Echinostoma caproni</name>
    <dbReference type="NCBI Taxonomy" id="27848"/>
    <lineage>
        <taxon>Eukaryota</taxon>
        <taxon>Metazoa</taxon>
        <taxon>Spiralia</taxon>
        <taxon>Lophotrochozoa</taxon>
        <taxon>Platyhelminthes</taxon>
        <taxon>Trematoda</taxon>
        <taxon>Digenea</taxon>
        <taxon>Plagiorchiida</taxon>
        <taxon>Echinostomata</taxon>
        <taxon>Echinostomatoidea</taxon>
        <taxon>Echinostomatidae</taxon>
        <taxon>Echinostoma</taxon>
    </lineage>
</organism>
<evidence type="ECO:0000313" key="2">
    <source>
        <dbReference type="Proteomes" id="UP000272942"/>
    </source>
</evidence>
<dbReference type="OrthoDB" id="6272674at2759"/>
<keyword evidence="2" id="KW-1185">Reference proteome</keyword>
<evidence type="ECO:0000313" key="1">
    <source>
        <dbReference type="EMBL" id="VDP90210.1"/>
    </source>
</evidence>
<accession>A0A183B153</accession>
<sequence length="142" mass="14844">MIGSLLRQSGLGLDRFTHPLVGSLHSPTMNPVNGMLSSQPLTNCFTTDDGSGNPVTMPASPVYACFHDQVPTGYYGTATSGVTRTIRLPANMEFGMPVSSSSAGLIGLSTLGTGARSVEYCSEDTEVASSGRQSGKDYCTVR</sequence>
<dbReference type="Proteomes" id="UP000272942">
    <property type="component" value="Unassembled WGS sequence"/>
</dbReference>
<dbReference type="EMBL" id="UZAN01053944">
    <property type="protein sequence ID" value="VDP90210.1"/>
    <property type="molecule type" value="Genomic_DNA"/>
</dbReference>
<gene>
    <name evidence="1" type="ORF">ECPE_LOCUS12938</name>
</gene>
<dbReference type="WBParaSite" id="ECPE_0001297601-mRNA-1">
    <property type="protein sequence ID" value="ECPE_0001297601-mRNA-1"/>
    <property type="gene ID" value="ECPE_0001297601"/>
</dbReference>
<name>A0A183B153_9TREM</name>